<keyword evidence="10" id="KW-0175">Coiled coil</keyword>
<keyword evidence="11" id="KW-1133">Transmembrane helix</keyword>
<protein>
    <recommendedName>
        <fullName evidence="3">histidine kinase</fullName>
        <ecNumber evidence="3">2.7.13.3</ecNumber>
    </recommendedName>
</protein>
<dbReference type="InterPro" id="IPR003660">
    <property type="entry name" value="HAMP_dom"/>
</dbReference>
<dbReference type="GO" id="GO:0004673">
    <property type="term" value="F:protein histidine kinase activity"/>
    <property type="evidence" value="ECO:0007669"/>
    <property type="project" value="UniProtKB-EC"/>
</dbReference>
<name>A0A517NCV7_9BACT</name>
<dbReference type="OrthoDB" id="149796at2"/>
<evidence type="ECO:0000256" key="4">
    <source>
        <dbReference type="ARBA" id="ARBA00022553"/>
    </source>
</evidence>
<evidence type="ECO:0000313" key="15">
    <source>
        <dbReference type="Proteomes" id="UP000318538"/>
    </source>
</evidence>
<dbReference type="CDD" id="cd06225">
    <property type="entry name" value="HAMP"/>
    <property type="match status" value="1"/>
</dbReference>
<dbReference type="EMBL" id="CP036525">
    <property type="protein sequence ID" value="QDT04963.1"/>
    <property type="molecule type" value="Genomic_DNA"/>
</dbReference>
<feature type="domain" description="Histidine kinase" evidence="12">
    <location>
        <begin position="394"/>
        <end position="574"/>
    </location>
</feature>
<dbReference type="SMART" id="SM00304">
    <property type="entry name" value="HAMP"/>
    <property type="match status" value="1"/>
</dbReference>
<comment type="catalytic activity">
    <reaction evidence="1">
        <text>ATP + protein L-histidine = ADP + protein N-phospho-L-histidine.</text>
        <dbReference type="EC" id="2.7.13.3"/>
    </reaction>
</comment>
<keyword evidence="9" id="KW-0902">Two-component regulatory system</keyword>
<dbReference type="SMART" id="SM00387">
    <property type="entry name" value="HATPase_c"/>
    <property type="match status" value="1"/>
</dbReference>
<keyword evidence="6" id="KW-0547">Nucleotide-binding</keyword>
<dbReference type="InterPro" id="IPR003594">
    <property type="entry name" value="HATPase_dom"/>
</dbReference>
<evidence type="ECO:0000256" key="3">
    <source>
        <dbReference type="ARBA" id="ARBA00012438"/>
    </source>
</evidence>
<dbReference type="Pfam" id="PF17152">
    <property type="entry name" value="CHASE8"/>
    <property type="match status" value="1"/>
</dbReference>
<dbReference type="EC" id="2.7.13.3" evidence="3"/>
<evidence type="ECO:0000256" key="6">
    <source>
        <dbReference type="ARBA" id="ARBA00022741"/>
    </source>
</evidence>
<dbReference type="Gene3D" id="1.10.287.130">
    <property type="match status" value="1"/>
</dbReference>
<dbReference type="InterPro" id="IPR033417">
    <property type="entry name" value="CHASE8"/>
</dbReference>
<keyword evidence="15" id="KW-1185">Reference proteome</keyword>
<dbReference type="KEGG" id="rlc:K227x_33610"/>
<dbReference type="Proteomes" id="UP000318538">
    <property type="component" value="Chromosome"/>
</dbReference>
<dbReference type="GO" id="GO:0005524">
    <property type="term" value="F:ATP binding"/>
    <property type="evidence" value="ECO:0007669"/>
    <property type="project" value="UniProtKB-KW"/>
</dbReference>
<evidence type="ECO:0000256" key="5">
    <source>
        <dbReference type="ARBA" id="ARBA00022679"/>
    </source>
</evidence>
<dbReference type="GO" id="GO:0016020">
    <property type="term" value="C:membrane"/>
    <property type="evidence" value="ECO:0007669"/>
    <property type="project" value="UniProtKB-SubCell"/>
</dbReference>
<evidence type="ECO:0000256" key="8">
    <source>
        <dbReference type="ARBA" id="ARBA00022840"/>
    </source>
</evidence>
<sequence>MNWFGNLRIRAKLQLLLTLTTISALGITVAAFLINDRRAAREAMADQLEVLSEVVAENSTAAVMFGDREAATEVLRALRSDPSVQLACIFDTQGKPFAAFDRNQRSQADPLAIQIPGDPPRLPDWVETLPRPNKPGLSFHRTTVTQVAAIVEDSESMGFVYLQASTAALGHRTNQNLKVALFAMLAATLVTTVIARRLEQAIAKPIVRLAMAANDISKREDYSVRVVGVNDDEIGLLYSSFNNMLQQIETSRDDLHVARDHLEDRVEQRTAQLTQANVQLTSEIAERARAQREIEELHHQLVDTARRAGMADVATGVLHNVGNILNSVNVSAGLLSDRLAKPPVEKLNRSIELLRLIQTDMDDSGVGEVRPGKLAVYLDSVVGGCTRQAIDVDRELNRLVSNIDHIKKVVASQQSMAKSAGLVLEQSMSSLFEEALQLHDAGLSRHNIRVEAEFEEHPKLLSDKHRILQVLVNLVANAKQAMIGTAKDKRVLRLKVRDIDGVSVRATVQDTGHGISPENLSQVFSYGFTTKVDGHGFGLHASALAAYELGGTLNVESEGEGLGATFCLELPYQNIEEWADAASS</sequence>
<dbReference type="PRINTS" id="PR00344">
    <property type="entry name" value="BCTRLSENSOR"/>
</dbReference>
<dbReference type="SUPFAM" id="SSF158472">
    <property type="entry name" value="HAMP domain-like"/>
    <property type="match status" value="1"/>
</dbReference>
<dbReference type="InterPro" id="IPR036890">
    <property type="entry name" value="HATPase_C_sf"/>
</dbReference>
<feature type="transmembrane region" description="Helical" evidence="11">
    <location>
        <begin position="15"/>
        <end position="34"/>
    </location>
</feature>
<evidence type="ECO:0000256" key="2">
    <source>
        <dbReference type="ARBA" id="ARBA00004370"/>
    </source>
</evidence>
<accession>A0A517NCV7</accession>
<keyword evidence="7" id="KW-0418">Kinase</keyword>
<reference evidence="14 15" key="1">
    <citation type="submission" date="2019-02" db="EMBL/GenBank/DDBJ databases">
        <title>Deep-cultivation of Planctomycetes and their phenomic and genomic characterization uncovers novel biology.</title>
        <authorList>
            <person name="Wiegand S."/>
            <person name="Jogler M."/>
            <person name="Boedeker C."/>
            <person name="Pinto D."/>
            <person name="Vollmers J."/>
            <person name="Rivas-Marin E."/>
            <person name="Kohn T."/>
            <person name="Peeters S.H."/>
            <person name="Heuer A."/>
            <person name="Rast P."/>
            <person name="Oberbeckmann S."/>
            <person name="Bunk B."/>
            <person name="Jeske O."/>
            <person name="Meyerdierks A."/>
            <person name="Storesund J.E."/>
            <person name="Kallscheuer N."/>
            <person name="Luecker S."/>
            <person name="Lage O.M."/>
            <person name="Pohl T."/>
            <person name="Merkel B.J."/>
            <person name="Hornburger P."/>
            <person name="Mueller R.-W."/>
            <person name="Bruemmer F."/>
            <person name="Labrenz M."/>
            <person name="Spormann A.M."/>
            <person name="Op den Camp H."/>
            <person name="Overmann J."/>
            <person name="Amann R."/>
            <person name="Jetten M.S.M."/>
            <person name="Mascher T."/>
            <person name="Medema M.H."/>
            <person name="Devos D.P."/>
            <person name="Kaster A.-K."/>
            <person name="Ovreas L."/>
            <person name="Rohde M."/>
            <person name="Galperin M.Y."/>
            <person name="Jogler C."/>
        </authorList>
    </citation>
    <scope>NUCLEOTIDE SEQUENCE [LARGE SCALE GENOMIC DNA]</scope>
    <source>
        <strain evidence="14 15">K22_7</strain>
    </source>
</reference>
<dbReference type="InterPro" id="IPR004358">
    <property type="entry name" value="Sig_transdc_His_kin-like_C"/>
</dbReference>
<keyword evidence="5 14" id="KW-0808">Transferase</keyword>
<keyword evidence="4" id="KW-0597">Phosphoprotein</keyword>
<keyword evidence="8" id="KW-0067">ATP-binding</keyword>
<dbReference type="GO" id="GO:0000160">
    <property type="term" value="P:phosphorelay signal transduction system"/>
    <property type="evidence" value="ECO:0007669"/>
    <property type="project" value="UniProtKB-KW"/>
</dbReference>
<dbReference type="InterPro" id="IPR005467">
    <property type="entry name" value="His_kinase_dom"/>
</dbReference>
<feature type="domain" description="HAMP" evidence="13">
    <location>
        <begin position="200"/>
        <end position="253"/>
    </location>
</feature>
<evidence type="ECO:0000259" key="13">
    <source>
        <dbReference type="PROSITE" id="PS50885"/>
    </source>
</evidence>
<dbReference type="Pfam" id="PF02518">
    <property type="entry name" value="HATPase_c"/>
    <property type="match status" value="1"/>
</dbReference>
<organism evidence="14 15">
    <name type="scientific">Rubripirellula lacrimiformis</name>
    <dbReference type="NCBI Taxonomy" id="1930273"/>
    <lineage>
        <taxon>Bacteria</taxon>
        <taxon>Pseudomonadati</taxon>
        <taxon>Planctomycetota</taxon>
        <taxon>Planctomycetia</taxon>
        <taxon>Pirellulales</taxon>
        <taxon>Pirellulaceae</taxon>
        <taxon>Rubripirellula</taxon>
    </lineage>
</organism>
<proteinExistence type="predicted"/>
<dbReference type="PROSITE" id="PS50109">
    <property type="entry name" value="HIS_KIN"/>
    <property type="match status" value="1"/>
</dbReference>
<dbReference type="Gene3D" id="3.30.565.10">
    <property type="entry name" value="Histidine kinase-like ATPase, C-terminal domain"/>
    <property type="match status" value="1"/>
</dbReference>
<dbReference type="Gene3D" id="6.10.340.10">
    <property type="match status" value="1"/>
</dbReference>
<keyword evidence="11" id="KW-0812">Transmembrane</keyword>
<feature type="coiled-coil region" evidence="10">
    <location>
        <begin position="259"/>
        <end position="307"/>
    </location>
</feature>
<dbReference type="SUPFAM" id="SSF55874">
    <property type="entry name" value="ATPase domain of HSP90 chaperone/DNA topoisomerase II/histidine kinase"/>
    <property type="match status" value="1"/>
</dbReference>
<dbReference type="PANTHER" id="PTHR43065:SF46">
    <property type="entry name" value="C4-DICARBOXYLATE TRANSPORT SENSOR PROTEIN DCTB"/>
    <property type="match status" value="1"/>
</dbReference>
<evidence type="ECO:0000313" key="14">
    <source>
        <dbReference type="EMBL" id="QDT04963.1"/>
    </source>
</evidence>
<evidence type="ECO:0000256" key="9">
    <source>
        <dbReference type="ARBA" id="ARBA00023012"/>
    </source>
</evidence>
<gene>
    <name evidence="14" type="primary">zraS_5</name>
    <name evidence="14" type="ORF">K227x_33610</name>
</gene>
<dbReference type="PROSITE" id="PS50885">
    <property type="entry name" value="HAMP"/>
    <property type="match status" value="1"/>
</dbReference>
<evidence type="ECO:0000256" key="10">
    <source>
        <dbReference type="SAM" id="Coils"/>
    </source>
</evidence>
<comment type="subcellular location">
    <subcellularLocation>
        <location evidence="2">Membrane</location>
    </subcellularLocation>
</comment>
<dbReference type="AlphaFoldDB" id="A0A517NCV7"/>
<evidence type="ECO:0000256" key="11">
    <source>
        <dbReference type="SAM" id="Phobius"/>
    </source>
</evidence>
<keyword evidence="11" id="KW-0472">Membrane</keyword>
<dbReference type="RefSeq" id="WP_145170820.1">
    <property type="nucleotide sequence ID" value="NZ_CP036525.1"/>
</dbReference>
<evidence type="ECO:0000259" key="12">
    <source>
        <dbReference type="PROSITE" id="PS50109"/>
    </source>
</evidence>
<dbReference type="PANTHER" id="PTHR43065">
    <property type="entry name" value="SENSOR HISTIDINE KINASE"/>
    <property type="match status" value="1"/>
</dbReference>
<evidence type="ECO:0000256" key="1">
    <source>
        <dbReference type="ARBA" id="ARBA00000085"/>
    </source>
</evidence>
<evidence type="ECO:0000256" key="7">
    <source>
        <dbReference type="ARBA" id="ARBA00022777"/>
    </source>
</evidence>
<dbReference type="Pfam" id="PF00672">
    <property type="entry name" value="HAMP"/>
    <property type="match status" value="1"/>
</dbReference>